<dbReference type="AlphaFoldDB" id="A0A3B1CDI0"/>
<dbReference type="InterPro" id="IPR036116">
    <property type="entry name" value="FN3_sf"/>
</dbReference>
<dbReference type="Pfam" id="PF18962">
    <property type="entry name" value="Por_Secre_tail"/>
    <property type="match status" value="1"/>
</dbReference>
<evidence type="ECO:0000313" key="2">
    <source>
        <dbReference type="EMBL" id="VAX26282.1"/>
    </source>
</evidence>
<reference evidence="2" key="1">
    <citation type="submission" date="2018-06" db="EMBL/GenBank/DDBJ databases">
        <authorList>
            <person name="Zhirakovskaya E."/>
        </authorList>
    </citation>
    <scope>NUCLEOTIDE SEQUENCE</scope>
</reference>
<dbReference type="EMBL" id="UOGD01000329">
    <property type="protein sequence ID" value="VAX26282.1"/>
    <property type="molecule type" value="Genomic_DNA"/>
</dbReference>
<dbReference type="InterPro" id="IPR026444">
    <property type="entry name" value="Secre_tail"/>
</dbReference>
<dbReference type="Gene3D" id="2.60.40.4070">
    <property type="match status" value="1"/>
</dbReference>
<dbReference type="SUPFAM" id="SSF49265">
    <property type="entry name" value="Fibronectin type III"/>
    <property type="match status" value="1"/>
</dbReference>
<dbReference type="SUPFAM" id="SSF50998">
    <property type="entry name" value="Quinoprotein alcohol dehydrogenase-like"/>
    <property type="match status" value="1"/>
</dbReference>
<evidence type="ECO:0000259" key="1">
    <source>
        <dbReference type="Pfam" id="PF18962"/>
    </source>
</evidence>
<dbReference type="NCBIfam" id="TIGR04183">
    <property type="entry name" value="Por_Secre_tail"/>
    <property type="match status" value="1"/>
</dbReference>
<dbReference type="InterPro" id="IPR013211">
    <property type="entry name" value="LVIVD"/>
</dbReference>
<dbReference type="InterPro" id="IPR011047">
    <property type="entry name" value="Quinoprotein_ADH-like_sf"/>
</dbReference>
<sequence>MKTIKSIFILAFFAVLVGLSPTKQFAQSSGQTYKSNINLKCVTDFGNRIEGRDVWGWKAPNGTHYALLMIDRGLSIVNTNNTSSPTEKVHINHVNYNASTPEYLDVVDVETFNSGSTTYAYLSVHKNNTTYFVLIINLNQAVNQSGFYGINPNGSLNSVFVGRILNQNLGNWQAHTLTIAGGYLYVATLKDKIPVWNLNSSATNPTYKGAITVTPSNSEVHEMYVKKVTSTSSKIYAACLRGGLQVIDLNLNNMSKTQTSQIYDSDKKYANKVNSTDALFDFRFTHSAWPTDNGNYIFTTDEFSIWAPGGADNQINFSTDANLYTSPDVLNDVHRQGAFMRTWKTSQLGSSGALKGGFYVPEGQQQGVTNLSQINNTMIPSSIHQMYGKDNVLYVAHYTQGLRVLDISGPENPVEVGYYDDRETMNTTIGDPNFFRKNTNNWYQGIYGIYPDPNRPGIVYAGSWNNGFYIFDVLPDIAIPTGFSISGTVGGNPTLTWNASSDVGLDGYKIYQDIDNSGYSLLVTLNKNTTSFTDHGVVIGGSRFDPSSCYYITAFNIIGRESASSFPKCIRFSALSKSTANADTDEAPKEFLLFSAYPNPFNPTTQISYQIPKDGFVNLTVYNSLGQEVEKLVNETQSAGRYSVKFNATNLPSGVYIYRMQVSDFVSVKKMLLMK</sequence>
<dbReference type="Pfam" id="PF08309">
    <property type="entry name" value="LVIVD"/>
    <property type="match status" value="1"/>
</dbReference>
<dbReference type="Gene3D" id="2.60.40.10">
    <property type="entry name" value="Immunoglobulins"/>
    <property type="match status" value="1"/>
</dbReference>
<protein>
    <recommendedName>
        <fullName evidence="1">Secretion system C-terminal sorting domain-containing protein</fullName>
    </recommendedName>
</protein>
<accession>A0A3B1CDI0</accession>
<dbReference type="InterPro" id="IPR013783">
    <property type="entry name" value="Ig-like_fold"/>
</dbReference>
<proteinExistence type="predicted"/>
<organism evidence="2">
    <name type="scientific">hydrothermal vent metagenome</name>
    <dbReference type="NCBI Taxonomy" id="652676"/>
    <lineage>
        <taxon>unclassified sequences</taxon>
        <taxon>metagenomes</taxon>
        <taxon>ecological metagenomes</taxon>
    </lineage>
</organism>
<name>A0A3B1CDI0_9ZZZZ</name>
<gene>
    <name evidence="2" type="ORF">MNBD_IGNAVI01-38</name>
</gene>
<feature type="domain" description="Secretion system C-terminal sorting" evidence="1">
    <location>
        <begin position="597"/>
        <end position="671"/>
    </location>
</feature>